<feature type="non-terminal residue" evidence="2">
    <location>
        <position position="86"/>
    </location>
</feature>
<proteinExistence type="predicted"/>
<feature type="region of interest" description="Disordered" evidence="1">
    <location>
        <begin position="45"/>
        <end position="70"/>
    </location>
</feature>
<name>A0AAV5WPE8_9BILA</name>
<evidence type="ECO:0000256" key="1">
    <source>
        <dbReference type="SAM" id="MobiDB-lite"/>
    </source>
</evidence>
<feature type="non-terminal residue" evidence="2">
    <location>
        <position position="1"/>
    </location>
</feature>
<comment type="caution">
    <text evidence="2">The sequence shown here is derived from an EMBL/GenBank/DDBJ whole genome shotgun (WGS) entry which is preliminary data.</text>
</comment>
<evidence type="ECO:0000313" key="2">
    <source>
        <dbReference type="EMBL" id="GMT34009.1"/>
    </source>
</evidence>
<feature type="region of interest" description="Disordered" evidence="1">
    <location>
        <begin position="1"/>
        <end position="24"/>
    </location>
</feature>
<dbReference type="AlphaFoldDB" id="A0AAV5WPE8"/>
<feature type="compositionally biased region" description="Low complexity" evidence="1">
    <location>
        <begin position="1"/>
        <end position="15"/>
    </location>
</feature>
<dbReference type="Proteomes" id="UP001432322">
    <property type="component" value="Unassembled WGS sequence"/>
</dbReference>
<feature type="compositionally biased region" description="Low complexity" evidence="1">
    <location>
        <begin position="53"/>
        <end position="64"/>
    </location>
</feature>
<protein>
    <submittedName>
        <fullName evidence="2">Uncharacterized protein</fullName>
    </submittedName>
</protein>
<evidence type="ECO:0000313" key="3">
    <source>
        <dbReference type="Proteomes" id="UP001432322"/>
    </source>
</evidence>
<sequence length="86" mass="9403">SIDTPSSVSSHSSSSPFAPNWTPSNNIPFAHSLSPLRKPFPSRVLHQSIPDCSSTTSTPHSTTTNRRRPCPDCAVKEEELICNIEK</sequence>
<organism evidence="2 3">
    <name type="scientific">Pristionchus fissidentatus</name>
    <dbReference type="NCBI Taxonomy" id="1538716"/>
    <lineage>
        <taxon>Eukaryota</taxon>
        <taxon>Metazoa</taxon>
        <taxon>Ecdysozoa</taxon>
        <taxon>Nematoda</taxon>
        <taxon>Chromadorea</taxon>
        <taxon>Rhabditida</taxon>
        <taxon>Rhabditina</taxon>
        <taxon>Diplogasteromorpha</taxon>
        <taxon>Diplogasteroidea</taxon>
        <taxon>Neodiplogasteridae</taxon>
        <taxon>Pristionchus</taxon>
    </lineage>
</organism>
<keyword evidence="3" id="KW-1185">Reference proteome</keyword>
<accession>A0AAV5WPE8</accession>
<reference evidence="2" key="1">
    <citation type="submission" date="2023-10" db="EMBL/GenBank/DDBJ databases">
        <title>Genome assembly of Pristionchus species.</title>
        <authorList>
            <person name="Yoshida K."/>
            <person name="Sommer R.J."/>
        </authorList>
    </citation>
    <scope>NUCLEOTIDE SEQUENCE</scope>
    <source>
        <strain evidence="2">RS5133</strain>
    </source>
</reference>
<gene>
    <name evidence="2" type="ORF">PFISCL1PPCAC_25306</name>
</gene>
<dbReference type="EMBL" id="BTSY01000006">
    <property type="protein sequence ID" value="GMT34009.1"/>
    <property type="molecule type" value="Genomic_DNA"/>
</dbReference>